<keyword evidence="16" id="KW-1185">Reference proteome</keyword>
<reference evidence="15 16" key="1">
    <citation type="submission" date="2023-07" db="EMBL/GenBank/DDBJ databases">
        <title>The novel representative of Negativicutes class, Anaeroselena agilis gen. nov. sp. nov.</title>
        <authorList>
            <person name="Prokofeva M.I."/>
            <person name="Elcheninov A.G."/>
            <person name="Klyukina A."/>
            <person name="Kublanov I.V."/>
            <person name="Frolov E.N."/>
            <person name="Podosokorskaya O.A."/>
        </authorList>
    </citation>
    <scope>NUCLEOTIDE SEQUENCE [LARGE SCALE GENOMIC DNA]</scope>
    <source>
        <strain evidence="15 16">4137-cl</strain>
    </source>
</reference>
<feature type="transmembrane region" description="Helical" evidence="13">
    <location>
        <begin position="88"/>
        <end position="111"/>
    </location>
</feature>
<keyword evidence="9" id="KW-0862">Zinc</keyword>
<keyword evidence="5 15" id="KW-0645">Protease</keyword>
<dbReference type="Proteomes" id="UP001254848">
    <property type="component" value="Unassembled WGS sequence"/>
</dbReference>
<comment type="similarity">
    <text evidence="3">Belongs to the peptidase M50B family.</text>
</comment>
<feature type="domain" description="Peptidase M50" evidence="14">
    <location>
        <begin position="117"/>
        <end position="162"/>
    </location>
</feature>
<dbReference type="RefSeq" id="WP_413779633.1">
    <property type="nucleotide sequence ID" value="NZ_JAUOZS010000001.1"/>
</dbReference>
<evidence type="ECO:0000256" key="3">
    <source>
        <dbReference type="ARBA" id="ARBA00007931"/>
    </source>
</evidence>
<evidence type="ECO:0000259" key="14">
    <source>
        <dbReference type="Pfam" id="PF02163"/>
    </source>
</evidence>
<evidence type="ECO:0000256" key="5">
    <source>
        <dbReference type="ARBA" id="ARBA00022670"/>
    </source>
</evidence>
<evidence type="ECO:0000313" key="15">
    <source>
        <dbReference type="EMBL" id="MDT8901109.1"/>
    </source>
</evidence>
<evidence type="ECO:0000256" key="4">
    <source>
        <dbReference type="ARBA" id="ARBA00022475"/>
    </source>
</evidence>
<comment type="subcellular location">
    <subcellularLocation>
        <location evidence="2">Cell membrane</location>
        <topology evidence="2">Multi-pass membrane protein</topology>
    </subcellularLocation>
</comment>
<name>A0ABU3NWB3_9FIRM</name>
<evidence type="ECO:0000256" key="12">
    <source>
        <dbReference type="ARBA" id="ARBA00023136"/>
    </source>
</evidence>
<comment type="cofactor">
    <cofactor evidence="1">
        <name>Zn(2+)</name>
        <dbReference type="ChEBI" id="CHEBI:29105"/>
    </cofactor>
</comment>
<dbReference type="EMBL" id="JAUOZS010000001">
    <property type="protein sequence ID" value="MDT8901109.1"/>
    <property type="molecule type" value="Genomic_DNA"/>
</dbReference>
<gene>
    <name evidence="15" type="ORF">Q4T40_07660</name>
</gene>
<dbReference type="InterPro" id="IPR052348">
    <property type="entry name" value="Metallopeptidase_M50B"/>
</dbReference>
<dbReference type="InterPro" id="IPR044537">
    <property type="entry name" value="Rip2-like"/>
</dbReference>
<evidence type="ECO:0000256" key="6">
    <source>
        <dbReference type="ARBA" id="ARBA00022692"/>
    </source>
</evidence>
<evidence type="ECO:0000256" key="7">
    <source>
        <dbReference type="ARBA" id="ARBA00022723"/>
    </source>
</evidence>
<evidence type="ECO:0000313" key="16">
    <source>
        <dbReference type="Proteomes" id="UP001254848"/>
    </source>
</evidence>
<dbReference type="InterPro" id="IPR008915">
    <property type="entry name" value="Peptidase_M50"/>
</dbReference>
<proteinExistence type="inferred from homology"/>
<evidence type="ECO:0000256" key="10">
    <source>
        <dbReference type="ARBA" id="ARBA00022989"/>
    </source>
</evidence>
<keyword evidence="6 13" id="KW-0812">Transmembrane</keyword>
<feature type="transmembrane region" description="Helical" evidence="13">
    <location>
        <begin position="123"/>
        <end position="145"/>
    </location>
</feature>
<dbReference type="GO" id="GO:0008233">
    <property type="term" value="F:peptidase activity"/>
    <property type="evidence" value="ECO:0007669"/>
    <property type="project" value="UniProtKB-KW"/>
</dbReference>
<sequence length="206" mass="22620">MFGFDPDMVFRIPALLIALTVHEYAHARAAVSLGDPTPRYAGRLTLNPIPHLDPIGLIMLWLFRFGWAKPVPINPFNLRNGRWGIMTVSLAGPGANIVMAFVSAVVFGVVAKLNLGNIEIYKVIQWTYTYNLILAVFNLIPVPPLDGSQIVSSFLPPRQADAYERIAPYGPFILMALVYLGVVGAFIYPVEAFIGRIISAIVALIV</sequence>
<feature type="transmembrane region" description="Helical" evidence="13">
    <location>
        <begin position="166"/>
        <end position="188"/>
    </location>
</feature>
<evidence type="ECO:0000256" key="11">
    <source>
        <dbReference type="ARBA" id="ARBA00023049"/>
    </source>
</evidence>
<keyword evidence="10 13" id="KW-1133">Transmembrane helix</keyword>
<dbReference type="GO" id="GO:0006508">
    <property type="term" value="P:proteolysis"/>
    <property type="evidence" value="ECO:0007669"/>
    <property type="project" value="UniProtKB-KW"/>
</dbReference>
<dbReference type="PANTHER" id="PTHR35864:SF1">
    <property type="entry name" value="ZINC METALLOPROTEASE YWHC-RELATED"/>
    <property type="match status" value="1"/>
</dbReference>
<evidence type="ECO:0000256" key="9">
    <source>
        <dbReference type="ARBA" id="ARBA00022833"/>
    </source>
</evidence>
<evidence type="ECO:0000256" key="8">
    <source>
        <dbReference type="ARBA" id="ARBA00022801"/>
    </source>
</evidence>
<organism evidence="15 16">
    <name type="scientific">Anaeroselena agilis</name>
    <dbReference type="NCBI Taxonomy" id="3063788"/>
    <lineage>
        <taxon>Bacteria</taxon>
        <taxon>Bacillati</taxon>
        <taxon>Bacillota</taxon>
        <taxon>Negativicutes</taxon>
        <taxon>Acetonemataceae</taxon>
        <taxon>Anaeroselena</taxon>
    </lineage>
</organism>
<dbReference type="CDD" id="cd06158">
    <property type="entry name" value="S2P-M50_like_1"/>
    <property type="match status" value="1"/>
</dbReference>
<evidence type="ECO:0000256" key="13">
    <source>
        <dbReference type="SAM" id="Phobius"/>
    </source>
</evidence>
<keyword evidence="12 13" id="KW-0472">Membrane</keyword>
<accession>A0ABU3NWB3</accession>
<dbReference type="PANTHER" id="PTHR35864">
    <property type="entry name" value="ZINC METALLOPROTEASE MJ0611-RELATED"/>
    <property type="match status" value="1"/>
</dbReference>
<keyword evidence="11" id="KW-0482">Metalloprotease</keyword>
<dbReference type="Pfam" id="PF02163">
    <property type="entry name" value="Peptidase_M50"/>
    <property type="match status" value="1"/>
</dbReference>
<protein>
    <submittedName>
        <fullName evidence="15">Site-2 protease family protein</fullName>
    </submittedName>
</protein>
<evidence type="ECO:0000256" key="1">
    <source>
        <dbReference type="ARBA" id="ARBA00001947"/>
    </source>
</evidence>
<keyword evidence="4" id="KW-1003">Cell membrane</keyword>
<evidence type="ECO:0000256" key="2">
    <source>
        <dbReference type="ARBA" id="ARBA00004651"/>
    </source>
</evidence>
<comment type="caution">
    <text evidence="15">The sequence shown here is derived from an EMBL/GenBank/DDBJ whole genome shotgun (WGS) entry which is preliminary data.</text>
</comment>
<keyword evidence="8" id="KW-0378">Hydrolase</keyword>
<keyword evidence="7" id="KW-0479">Metal-binding</keyword>